<keyword evidence="3" id="KW-1185">Reference proteome</keyword>
<feature type="region of interest" description="Disordered" evidence="1">
    <location>
        <begin position="77"/>
        <end position="97"/>
    </location>
</feature>
<gene>
    <name evidence="2" type="ORF">QBC40DRAFT_164201</name>
</gene>
<evidence type="ECO:0000313" key="3">
    <source>
        <dbReference type="Proteomes" id="UP001303160"/>
    </source>
</evidence>
<feature type="compositionally biased region" description="Basic and acidic residues" evidence="1">
    <location>
        <begin position="1"/>
        <end position="16"/>
    </location>
</feature>
<name>A0AAN6XQR3_9PEZI</name>
<reference evidence="2" key="1">
    <citation type="journal article" date="2023" name="Mol. Phylogenet. Evol.">
        <title>Genome-scale phylogeny and comparative genomics of the fungal order Sordariales.</title>
        <authorList>
            <person name="Hensen N."/>
            <person name="Bonometti L."/>
            <person name="Westerberg I."/>
            <person name="Brannstrom I.O."/>
            <person name="Guillou S."/>
            <person name="Cros-Aarteil S."/>
            <person name="Calhoun S."/>
            <person name="Haridas S."/>
            <person name="Kuo A."/>
            <person name="Mondo S."/>
            <person name="Pangilinan J."/>
            <person name="Riley R."/>
            <person name="LaButti K."/>
            <person name="Andreopoulos B."/>
            <person name="Lipzen A."/>
            <person name="Chen C."/>
            <person name="Yan M."/>
            <person name="Daum C."/>
            <person name="Ng V."/>
            <person name="Clum A."/>
            <person name="Steindorff A."/>
            <person name="Ohm R.A."/>
            <person name="Martin F."/>
            <person name="Silar P."/>
            <person name="Natvig D.O."/>
            <person name="Lalanne C."/>
            <person name="Gautier V."/>
            <person name="Ament-Velasquez S.L."/>
            <person name="Kruys A."/>
            <person name="Hutchinson M.I."/>
            <person name="Powell A.J."/>
            <person name="Barry K."/>
            <person name="Miller A.N."/>
            <person name="Grigoriev I.V."/>
            <person name="Debuchy R."/>
            <person name="Gladieux P."/>
            <person name="Hiltunen Thoren M."/>
            <person name="Johannesson H."/>
        </authorList>
    </citation>
    <scope>NUCLEOTIDE SEQUENCE</scope>
    <source>
        <strain evidence="2">CBS 315.58</strain>
    </source>
</reference>
<accession>A0AAN6XQR3</accession>
<sequence length="853" mass="94337">MSTAAHDDYDVEKGGSDPDLSGTQTSQSEAKAEQQDPIFMGPYHTNSMLARRRTLPIGGKDGKDGLLRRLWGFRRAGPVKMPTPAQQQDDGAPVGRDTASIECDKDSILRVICSERSCSSAGSNRPKTVKMPQFDSLSAYLPAGRDPKELWREEAARLVAEAKSPEPNLDFSSIKRFMSEGTEEGYQDLARLAETVLSALSLCLLDNECINVEYCKQLANRDRLKKLIQQARVSQTNSEWDEGGVGGDHADRVEDDSLDAIYALIDYISALLAKLLSQMATGKYWTDNILAVLTQRVTKLKVLLLDMHANTLISCQAGEAALDRQGISTRLSNGILDEEECDEVLRMIDAEAKEGLTTASNADVARYCVDQNRFRSGIDLTLRYLLLSLRFQNRSGLDCTSFEMCGMVYATGFENFKVLLFQDRDLEYSASSDQDTLNTAYPAFKILDQALQRVGEKTGAKPPKGALRTTVEWRYREAAQNGNLPASTADDLDDLSRCPTRRAVMESMSDIIAVMIPLILTSPSAVASLTKYRTVVALTCESKDMVRPFKPKDYCAFIRLYTNRFEADSKSWNVMRLSAAVQAGVFSRLSLIAGGQPSGDAGKIASKLADRMQEMEGWVVDEGGVTVTCQFQVCQIVVVAFLLAGGGLCIMAVGEGITGVDPSNLSMYLWVLAGFYLLVCKSRFVENWPWSDFLHFRVRCRSVSELHAISGIDEQCIMAKLLHDERGGSVLTTRGPYNKAFLNQSSGDGFSIDCPLHMKTLLLSGLIMLKVVTPRGHALVCLDARRGSELMIVEHQGNQAQEHLICEDINRLQEQHGRRMKAPDGIRLQLAVSKSAKWNRVQGVYKDMQAEFV</sequence>
<organism evidence="2 3">
    <name type="scientific">Triangularia verruculosa</name>
    <dbReference type="NCBI Taxonomy" id="2587418"/>
    <lineage>
        <taxon>Eukaryota</taxon>
        <taxon>Fungi</taxon>
        <taxon>Dikarya</taxon>
        <taxon>Ascomycota</taxon>
        <taxon>Pezizomycotina</taxon>
        <taxon>Sordariomycetes</taxon>
        <taxon>Sordariomycetidae</taxon>
        <taxon>Sordariales</taxon>
        <taxon>Podosporaceae</taxon>
        <taxon>Triangularia</taxon>
    </lineage>
</organism>
<dbReference type="Proteomes" id="UP001303160">
    <property type="component" value="Unassembled WGS sequence"/>
</dbReference>
<reference evidence="2" key="2">
    <citation type="submission" date="2023-05" db="EMBL/GenBank/DDBJ databases">
        <authorList>
            <consortium name="Lawrence Berkeley National Laboratory"/>
            <person name="Steindorff A."/>
            <person name="Hensen N."/>
            <person name="Bonometti L."/>
            <person name="Westerberg I."/>
            <person name="Brannstrom I.O."/>
            <person name="Guillou S."/>
            <person name="Cros-Aarteil S."/>
            <person name="Calhoun S."/>
            <person name="Haridas S."/>
            <person name="Kuo A."/>
            <person name="Mondo S."/>
            <person name="Pangilinan J."/>
            <person name="Riley R."/>
            <person name="Labutti K."/>
            <person name="Andreopoulos B."/>
            <person name="Lipzen A."/>
            <person name="Chen C."/>
            <person name="Yanf M."/>
            <person name="Daum C."/>
            <person name="Ng V."/>
            <person name="Clum A."/>
            <person name="Ohm R."/>
            <person name="Martin F."/>
            <person name="Silar P."/>
            <person name="Natvig D."/>
            <person name="Lalanne C."/>
            <person name="Gautier V."/>
            <person name="Ament-Velasquez S.L."/>
            <person name="Kruys A."/>
            <person name="Hutchinson M.I."/>
            <person name="Powell A.J."/>
            <person name="Barry K."/>
            <person name="Miller A.N."/>
            <person name="Grigoriev I.V."/>
            <person name="Debuchy R."/>
            <person name="Gladieux P."/>
            <person name="Thoren M.H."/>
            <person name="Johannesson H."/>
        </authorList>
    </citation>
    <scope>NUCLEOTIDE SEQUENCE</scope>
    <source>
        <strain evidence="2">CBS 315.58</strain>
    </source>
</reference>
<comment type="caution">
    <text evidence="2">The sequence shown here is derived from an EMBL/GenBank/DDBJ whole genome shotgun (WGS) entry which is preliminary data.</text>
</comment>
<dbReference type="EMBL" id="MU863880">
    <property type="protein sequence ID" value="KAK4204823.1"/>
    <property type="molecule type" value="Genomic_DNA"/>
</dbReference>
<proteinExistence type="predicted"/>
<dbReference type="AlphaFoldDB" id="A0AAN6XQR3"/>
<evidence type="ECO:0000313" key="2">
    <source>
        <dbReference type="EMBL" id="KAK4204823.1"/>
    </source>
</evidence>
<protein>
    <submittedName>
        <fullName evidence="2">Uncharacterized protein</fullName>
    </submittedName>
</protein>
<evidence type="ECO:0000256" key="1">
    <source>
        <dbReference type="SAM" id="MobiDB-lite"/>
    </source>
</evidence>
<feature type="region of interest" description="Disordered" evidence="1">
    <location>
        <begin position="1"/>
        <end position="43"/>
    </location>
</feature>